<protein>
    <submittedName>
        <fullName evidence="1">Uncharacterized protein</fullName>
    </submittedName>
</protein>
<proteinExistence type="predicted"/>
<reference evidence="1 2" key="1">
    <citation type="journal article" date="2018" name="Nat. Ecol. Evol.">
        <title>Shark genomes provide insights into elasmobranch evolution and the origin of vertebrates.</title>
        <authorList>
            <person name="Hara Y"/>
            <person name="Yamaguchi K"/>
            <person name="Onimaru K"/>
            <person name="Kadota M"/>
            <person name="Koyanagi M"/>
            <person name="Keeley SD"/>
            <person name="Tatsumi K"/>
            <person name="Tanaka K"/>
            <person name="Motone F"/>
            <person name="Kageyama Y"/>
            <person name="Nozu R"/>
            <person name="Adachi N"/>
            <person name="Nishimura O"/>
            <person name="Nakagawa R"/>
            <person name="Tanegashima C"/>
            <person name="Kiyatake I"/>
            <person name="Matsumoto R"/>
            <person name="Murakumo K"/>
            <person name="Nishida K"/>
            <person name="Terakita A"/>
            <person name="Kuratani S"/>
            <person name="Sato K"/>
            <person name="Hyodo S Kuraku.S."/>
        </authorList>
    </citation>
    <scope>NUCLEOTIDE SEQUENCE [LARGE SCALE GENOMIC DNA]</scope>
</reference>
<name>A0A401RXQ3_CHIPU</name>
<dbReference type="EMBL" id="BEZZ01000020">
    <property type="protein sequence ID" value="GCC22944.1"/>
    <property type="molecule type" value="Genomic_DNA"/>
</dbReference>
<sequence>MGGAALSGWRKLSLSALQLRGARNVIACLHSAGPCKKKARASPQAPAELRFLSIGPTIPVIIEIVHNAEFKIFSHQDDENVVSLCDNSQRKRFQKQDQTSVLLCMV</sequence>
<dbReference type="Proteomes" id="UP000287033">
    <property type="component" value="Unassembled WGS sequence"/>
</dbReference>
<evidence type="ECO:0000313" key="2">
    <source>
        <dbReference type="Proteomes" id="UP000287033"/>
    </source>
</evidence>
<gene>
    <name evidence="1" type="ORF">chiPu_0001335</name>
</gene>
<organism evidence="1 2">
    <name type="scientific">Chiloscyllium punctatum</name>
    <name type="common">Brownbanded bambooshark</name>
    <name type="synonym">Hemiscyllium punctatum</name>
    <dbReference type="NCBI Taxonomy" id="137246"/>
    <lineage>
        <taxon>Eukaryota</taxon>
        <taxon>Metazoa</taxon>
        <taxon>Chordata</taxon>
        <taxon>Craniata</taxon>
        <taxon>Vertebrata</taxon>
        <taxon>Chondrichthyes</taxon>
        <taxon>Elasmobranchii</taxon>
        <taxon>Galeomorphii</taxon>
        <taxon>Galeoidea</taxon>
        <taxon>Orectolobiformes</taxon>
        <taxon>Hemiscylliidae</taxon>
        <taxon>Chiloscyllium</taxon>
    </lineage>
</organism>
<comment type="caution">
    <text evidence="1">The sequence shown here is derived from an EMBL/GenBank/DDBJ whole genome shotgun (WGS) entry which is preliminary data.</text>
</comment>
<evidence type="ECO:0000313" key="1">
    <source>
        <dbReference type="EMBL" id="GCC22944.1"/>
    </source>
</evidence>
<keyword evidence="2" id="KW-1185">Reference proteome</keyword>
<dbReference type="AlphaFoldDB" id="A0A401RXQ3"/>
<accession>A0A401RXQ3</accession>